<accession>G0M9R8</accession>
<sequence length="328" mass="38199">MTTESINFLLTEYGLRIHFTLAIFCILINIPHLFILTRPNMRTSSTNSILIGIPVFDSIFFTLIINERIHQYWIYPLDNLCVNPNTYIYEMIRWIKDFLNDTCERSSFWLGVFLALVRLLIMKTELGFLVKPILGYLIVLIVFLVSAMFSAYNFSKYTVVRAGVWEPDEDCHGFPGNYSEPMYYQVIRKGYQFSDFFNTYNLIDGMSRILIAVIYPLLALTLFFEIWKNAKYASKALNKKECVERFRTARMILVMTLFYVISSVPVAICDFLQLFMDIEEGSAIEMIVGFGYVINNILYCLNSMSHSVINFVMSTQYQKTVRMVIHGK</sequence>
<dbReference type="OMA" id="FERIYLY"/>
<keyword evidence="8" id="KW-1185">Reference proteome</keyword>
<feature type="transmembrane region" description="Helical" evidence="5">
    <location>
        <begin position="133"/>
        <end position="152"/>
    </location>
</feature>
<feature type="transmembrane region" description="Helical" evidence="5">
    <location>
        <begin position="248"/>
        <end position="276"/>
    </location>
</feature>
<protein>
    <recommendedName>
        <fullName evidence="6">G-protein coupled receptors family 1 profile domain-containing protein</fullName>
    </recommendedName>
</protein>
<dbReference type="AlphaFoldDB" id="G0M9R8"/>
<evidence type="ECO:0000256" key="5">
    <source>
        <dbReference type="SAM" id="Phobius"/>
    </source>
</evidence>
<dbReference type="PROSITE" id="PS50262">
    <property type="entry name" value="G_PROTEIN_RECEP_F1_2"/>
    <property type="match status" value="1"/>
</dbReference>
<dbReference type="OrthoDB" id="5865957at2759"/>
<dbReference type="eggNOG" id="ENOG502TFSR">
    <property type="taxonomic scope" value="Eukaryota"/>
</dbReference>
<dbReference type="Pfam" id="PF10324">
    <property type="entry name" value="7TM_GPCR_Srw"/>
    <property type="match status" value="1"/>
</dbReference>
<dbReference type="PANTHER" id="PTHR47088:SF1">
    <property type="entry name" value="G-PROTEIN COUPLED RECEPTORS FAMILY 1 PROFILE DOMAIN-CONTAINING PROTEIN-RELATED"/>
    <property type="match status" value="1"/>
</dbReference>
<dbReference type="InterPro" id="IPR017452">
    <property type="entry name" value="GPCR_Rhodpsn_7TM"/>
</dbReference>
<dbReference type="PANTHER" id="PTHR47088">
    <property type="entry name" value="SERPENTINE RECEPTOR, CLASS W"/>
    <property type="match status" value="1"/>
</dbReference>
<keyword evidence="2 5" id="KW-0812">Transmembrane</keyword>
<evidence type="ECO:0000259" key="6">
    <source>
        <dbReference type="PROSITE" id="PS50262"/>
    </source>
</evidence>
<keyword evidence="3 5" id="KW-1133">Transmembrane helix</keyword>
<evidence type="ECO:0000256" key="1">
    <source>
        <dbReference type="ARBA" id="ARBA00004370"/>
    </source>
</evidence>
<feature type="transmembrane region" description="Helical" evidence="5">
    <location>
        <begin position="209"/>
        <end position="227"/>
    </location>
</feature>
<reference evidence="8" key="1">
    <citation type="submission" date="2011-07" db="EMBL/GenBank/DDBJ databases">
        <authorList>
            <consortium name="Caenorhabditis brenneri Sequencing and Analysis Consortium"/>
            <person name="Wilson R.K."/>
        </authorList>
    </citation>
    <scope>NUCLEOTIDE SEQUENCE [LARGE SCALE GENOMIC DNA]</scope>
    <source>
        <strain evidence="8">PB2801</strain>
    </source>
</reference>
<dbReference type="GO" id="GO:0008528">
    <property type="term" value="F:G protein-coupled peptide receptor activity"/>
    <property type="evidence" value="ECO:0007669"/>
    <property type="project" value="InterPro"/>
</dbReference>
<evidence type="ECO:0000256" key="2">
    <source>
        <dbReference type="ARBA" id="ARBA00022692"/>
    </source>
</evidence>
<gene>
    <name evidence="7" type="ORF">CAEBREN_20515</name>
</gene>
<feature type="transmembrane region" description="Helical" evidence="5">
    <location>
        <begin position="282"/>
        <end position="301"/>
    </location>
</feature>
<feature type="transmembrane region" description="Helical" evidence="5">
    <location>
        <begin position="48"/>
        <end position="65"/>
    </location>
</feature>
<comment type="subcellular location">
    <subcellularLocation>
        <location evidence="1">Membrane</location>
    </subcellularLocation>
</comment>
<dbReference type="InterPro" id="IPR019427">
    <property type="entry name" value="7TM_GPCR_serpentine_rcpt_Srw"/>
</dbReference>
<evidence type="ECO:0000313" key="7">
    <source>
        <dbReference type="EMBL" id="EGT31085.1"/>
    </source>
</evidence>
<feature type="transmembrane region" description="Helical" evidence="5">
    <location>
        <begin position="17"/>
        <end position="36"/>
    </location>
</feature>
<dbReference type="Gene3D" id="1.20.1070.10">
    <property type="entry name" value="Rhodopsin 7-helix transmembrane proteins"/>
    <property type="match status" value="1"/>
</dbReference>
<name>G0M9R8_CAEBE</name>
<proteinExistence type="predicted"/>
<dbReference type="Proteomes" id="UP000008068">
    <property type="component" value="Unassembled WGS sequence"/>
</dbReference>
<dbReference type="STRING" id="135651.G0M9R8"/>
<dbReference type="SUPFAM" id="SSF81321">
    <property type="entry name" value="Family A G protein-coupled receptor-like"/>
    <property type="match status" value="1"/>
</dbReference>
<dbReference type="InParanoid" id="G0M9R8"/>
<feature type="domain" description="G-protein coupled receptors family 1 profile" evidence="6">
    <location>
        <begin position="28"/>
        <end position="310"/>
    </location>
</feature>
<feature type="transmembrane region" description="Helical" evidence="5">
    <location>
        <begin position="106"/>
        <end position="121"/>
    </location>
</feature>
<dbReference type="GO" id="GO:0016020">
    <property type="term" value="C:membrane"/>
    <property type="evidence" value="ECO:0007669"/>
    <property type="project" value="UniProtKB-SubCell"/>
</dbReference>
<dbReference type="HOGENOM" id="CLU_043715_0_2_1"/>
<evidence type="ECO:0000313" key="8">
    <source>
        <dbReference type="Proteomes" id="UP000008068"/>
    </source>
</evidence>
<evidence type="ECO:0000256" key="4">
    <source>
        <dbReference type="ARBA" id="ARBA00023136"/>
    </source>
</evidence>
<organism evidence="8">
    <name type="scientific">Caenorhabditis brenneri</name>
    <name type="common">Nematode worm</name>
    <dbReference type="NCBI Taxonomy" id="135651"/>
    <lineage>
        <taxon>Eukaryota</taxon>
        <taxon>Metazoa</taxon>
        <taxon>Ecdysozoa</taxon>
        <taxon>Nematoda</taxon>
        <taxon>Chromadorea</taxon>
        <taxon>Rhabditida</taxon>
        <taxon>Rhabditina</taxon>
        <taxon>Rhabditomorpha</taxon>
        <taxon>Rhabditoidea</taxon>
        <taxon>Rhabditidae</taxon>
        <taxon>Peloderinae</taxon>
        <taxon>Caenorhabditis</taxon>
    </lineage>
</organism>
<keyword evidence="4 5" id="KW-0472">Membrane</keyword>
<evidence type="ECO:0000256" key="3">
    <source>
        <dbReference type="ARBA" id="ARBA00022989"/>
    </source>
</evidence>
<dbReference type="EMBL" id="GL379787">
    <property type="protein sequence ID" value="EGT31085.1"/>
    <property type="molecule type" value="Genomic_DNA"/>
</dbReference>